<dbReference type="InterPro" id="IPR006225">
    <property type="entry name" value="PsdUridine_synth_RluC/D"/>
</dbReference>
<evidence type="ECO:0000256" key="4">
    <source>
        <dbReference type="RuleBase" id="RU362028"/>
    </source>
</evidence>
<proteinExistence type="inferred from homology"/>
<dbReference type="EMBL" id="DWWM01000027">
    <property type="protein sequence ID" value="HJC36390.1"/>
    <property type="molecule type" value="Genomic_DNA"/>
</dbReference>
<dbReference type="InterPro" id="IPR006224">
    <property type="entry name" value="PsdUridine_synth_RluA-like_CS"/>
</dbReference>
<dbReference type="Pfam" id="PF00849">
    <property type="entry name" value="PseudoU_synth_2"/>
    <property type="match status" value="1"/>
</dbReference>
<dbReference type="SUPFAM" id="SSF55120">
    <property type="entry name" value="Pseudouridine synthase"/>
    <property type="match status" value="1"/>
</dbReference>
<dbReference type="EC" id="5.4.99.-" evidence="4"/>
<comment type="function">
    <text evidence="4">Responsible for synthesis of pseudouridine from uracil.</text>
</comment>
<evidence type="ECO:0000259" key="5">
    <source>
        <dbReference type="Pfam" id="PF00849"/>
    </source>
</evidence>
<dbReference type="InterPro" id="IPR006145">
    <property type="entry name" value="PsdUridine_synth_RsuA/RluA"/>
</dbReference>
<gene>
    <name evidence="6" type="ORF">H9702_04585</name>
</gene>
<reference evidence="6" key="2">
    <citation type="submission" date="2021-04" db="EMBL/GenBank/DDBJ databases">
        <authorList>
            <person name="Gilroy R."/>
        </authorList>
    </citation>
    <scope>NUCLEOTIDE SEQUENCE</scope>
    <source>
        <strain evidence="6">CHK187-11901</strain>
    </source>
</reference>
<dbReference type="Gene3D" id="3.30.2350.10">
    <property type="entry name" value="Pseudouridine synthase"/>
    <property type="match status" value="1"/>
</dbReference>
<evidence type="ECO:0000256" key="1">
    <source>
        <dbReference type="ARBA" id="ARBA00000073"/>
    </source>
</evidence>
<dbReference type="GO" id="GO:0009982">
    <property type="term" value="F:pseudouridine synthase activity"/>
    <property type="evidence" value="ECO:0007669"/>
    <property type="project" value="InterPro"/>
</dbReference>
<evidence type="ECO:0000256" key="3">
    <source>
        <dbReference type="PIRSR" id="PIRSR606225-1"/>
    </source>
</evidence>
<dbReference type="GO" id="GO:0000455">
    <property type="term" value="P:enzyme-directed rRNA pseudouridine synthesis"/>
    <property type="evidence" value="ECO:0007669"/>
    <property type="project" value="TreeGrafter"/>
</dbReference>
<dbReference type="CDD" id="cd02869">
    <property type="entry name" value="PseudoU_synth_RluA_like"/>
    <property type="match status" value="1"/>
</dbReference>
<feature type="domain" description="Pseudouridine synthase RsuA/RluA-like" evidence="5">
    <location>
        <begin position="91"/>
        <end position="242"/>
    </location>
</feature>
<dbReference type="AlphaFoldDB" id="A0A9D2SWG1"/>
<dbReference type="InterPro" id="IPR050188">
    <property type="entry name" value="RluA_PseudoU_synthase"/>
</dbReference>
<reference evidence="6" key="1">
    <citation type="journal article" date="2021" name="PeerJ">
        <title>Extensive microbial diversity within the chicken gut microbiome revealed by metagenomics and culture.</title>
        <authorList>
            <person name="Gilroy R."/>
            <person name="Ravi A."/>
            <person name="Getino M."/>
            <person name="Pursley I."/>
            <person name="Horton D.L."/>
            <person name="Alikhan N.F."/>
            <person name="Baker D."/>
            <person name="Gharbi K."/>
            <person name="Hall N."/>
            <person name="Watson M."/>
            <person name="Adriaenssens E.M."/>
            <person name="Foster-Nyarko E."/>
            <person name="Jarju S."/>
            <person name="Secka A."/>
            <person name="Antonio M."/>
            <person name="Oren A."/>
            <person name="Chaudhuri R.R."/>
            <person name="La Ragione R."/>
            <person name="Hildebrand F."/>
            <person name="Pallen M.J."/>
        </authorList>
    </citation>
    <scope>NUCLEOTIDE SEQUENCE</scope>
    <source>
        <strain evidence="6">CHK187-11901</strain>
    </source>
</reference>
<keyword evidence="4" id="KW-0413">Isomerase</keyword>
<dbReference type="InterPro" id="IPR020103">
    <property type="entry name" value="PsdUridine_synth_cat_dom_sf"/>
</dbReference>
<evidence type="ECO:0000313" key="7">
    <source>
        <dbReference type="Proteomes" id="UP000823896"/>
    </source>
</evidence>
<accession>A0A9D2SWG1</accession>
<comment type="similarity">
    <text evidence="2 4">Belongs to the pseudouridine synthase RluA family.</text>
</comment>
<feature type="active site" evidence="3">
    <location>
        <position position="137"/>
    </location>
</feature>
<dbReference type="PANTHER" id="PTHR21600">
    <property type="entry name" value="MITOCHONDRIAL RNA PSEUDOURIDINE SYNTHASE"/>
    <property type="match status" value="1"/>
</dbReference>
<evidence type="ECO:0000313" key="6">
    <source>
        <dbReference type="EMBL" id="HJC36390.1"/>
    </source>
</evidence>
<dbReference type="PANTHER" id="PTHR21600:SF87">
    <property type="entry name" value="RNA PSEUDOURIDYLATE SYNTHASE DOMAIN-CONTAINING PROTEIN 1"/>
    <property type="match status" value="1"/>
</dbReference>
<comment type="catalytic activity">
    <reaction evidence="1 4">
        <text>a uridine in RNA = a pseudouridine in RNA</text>
        <dbReference type="Rhea" id="RHEA:48348"/>
        <dbReference type="Rhea" id="RHEA-COMP:12068"/>
        <dbReference type="Rhea" id="RHEA-COMP:12069"/>
        <dbReference type="ChEBI" id="CHEBI:65314"/>
        <dbReference type="ChEBI" id="CHEBI:65315"/>
    </reaction>
</comment>
<dbReference type="PROSITE" id="PS01129">
    <property type="entry name" value="PSI_RLU"/>
    <property type="match status" value="1"/>
</dbReference>
<organism evidence="6 7">
    <name type="scientific">Candidatus Merdibacter merdavium</name>
    <dbReference type="NCBI Taxonomy" id="2838692"/>
    <lineage>
        <taxon>Bacteria</taxon>
        <taxon>Bacillati</taxon>
        <taxon>Bacillota</taxon>
        <taxon>Erysipelotrichia</taxon>
        <taxon>Erysipelotrichales</taxon>
        <taxon>Erysipelotrichaceae</taxon>
        <taxon>Merdibacter</taxon>
    </lineage>
</organism>
<sequence>MHLALDEHLRLCIRAETETSSDALLAQLCLSRKTRYLHYAGWRISCNGRLLAQDHPLHAGDTLIIDPIMPEETITPWDHPVDVLHEDELFAIINKESGLLVHSDGNNTEHTVCNALRHHFIQSAQPHVPVRPLHRLDVGTSGILLFCKYPLLQPLLDQMMETHQIRRSYLAVVNGHFPAQRQEYRDPIGRDRHDARRMIVCRSGKPALTRVTLLRYNKKKDRSLVRCVLETGRTHQIRVHLSTHGFPLIHDTLYGHGDGSGRLALHSAHVELWHPLRQMMWQTDCPLPLELAKMIR</sequence>
<protein>
    <recommendedName>
        <fullName evidence="4">Pseudouridine synthase</fullName>
        <ecNumber evidence="4">5.4.99.-</ecNumber>
    </recommendedName>
</protein>
<comment type="caution">
    <text evidence="6">The sequence shown here is derived from an EMBL/GenBank/DDBJ whole genome shotgun (WGS) entry which is preliminary data.</text>
</comment>
<dbReference type="NCBIfam" id="TIGR00005">
    <property type="entry name" value="rluA_subfam"/>
    <property type="match status" value="1"/>
</dbReference>
<dbReference type="GO" id="GO:0140098">
    <property type="term" value="F:catalytic activity, acting on RNA"/>
    <property type="evidence" value="ECO:0007669"/>
    <property type="project" value="UniProtKB-ARBA"/>
</dbReference>
<evidence type="ECO:0000256" key="2">
    <source>
        <dbReference type="ARBA" id="ARBA00010876"/>
    </source>
</evidence>
<dbReference type="Proteomes" id="UP000823896">
    <property type="component" value="Unassembled WGS sequence"/>
</dbReference>
<name>A0A9D2SWG1_9FIRM</name>
<dbReference type="GO" id="GO:0003723">
    <property type="term" value="F:RNA binding"/>
    <property type="evidence" value="ECO:0007669"/>
    <property type="project" value="InterPro"/>
</dbReference>